<dbReference type="PROSITE" id="PS00018">
    <property type="entry name" value="EF_HAND_1"/>
    <property type="match status" value="1"/>
</dbReference>
<dbReference type="InterPro" id="IPR002048">
    <property type="entry name" value="EF_hand_dom"/>
</dbReference>
<dbReference type="Proteomes" id="UP000001307">
    <property type="component" value="Unassembled WGS sequence"/>
</dbReference>
<dbReference type="GO" id="GO:0005509">
    <property type="term" value="F:calcium ion binding"/>
    <property type="evidence" value="ECO:0007669"/>
    <property type="project" value="InterPro"/>
</dbReference>
<dbReference type="PRINTS" id="PR00450">
    <property type="entry name" value="RECOVERIN"/>
</dbReference>
<dbReference type="InterPro" id="IPR018247">
    <property type="entry name" value="EF_Hand_1_Ca_BS"/>
</dbReference>
<proteinExistence type="predicted"/>
<evidence type="ECO:0000256" key="1">
    <source>
        <dbReference type="ARBA" id="ARBA00022837"/>
    </source>
</evidence>
<dbReference type="PROSITE" id="PS50222">
    <property type="entry name" value="EF_HAND_2"/>
    <property type="match status" value="1"/>
</dbReference>
<feature type="domain" description="EF-hand" evidence="2">
    <location>
        <begin position="20"/>
        <end position="55"/>
    </location>
</feature>
<keyword evidence="1" id="KW-0106">Calcium</keyword>
<dbReference type="SMART" id="SM00054">
    <property type="entry name" value="EFh"/>
    <property type="match status" value="1"/>
</dbReference>
<keyword evidence="4" id="KW-1185">Reference proteome</keyword>
<accession>E4WTC3</accession>
<dbReference type="InterPro" id="IPR011992">
    <property type="entry name" value="EF-hand-dom_pair"/>
</dbReference>
<dbReference type="OrthoDB" id="191686at2759"/>
<evidence type="ECO:0000313" key="3">
    <source>
        <dbReference type="EMBL" id="CBY06914.1"/>
    </source>
</evidence>
<reference evidence="3" key="1">
    <citation type="journal article" date="2010" name="Science">
        <title>Plasticity of animal genome architecture unmasked by rapid evolution of a pelagic tunicate.</title>
        <authorList>
            <person name="Denoeud F."/>
            <person name="Henriet S."/>
            <person name="Mungpakdee S."/>
            <person name="Aury J.M."/>
            <person name="Da Silva C."/>
            <person name="Brinkmann H."/>
            <person name="Mikhaleva J."/>
            <person name="Olsen L.C."/>
            <person name="Jubin C."/>
            <person name="Canestro C."/>
            <person name="Bouquet J.M."/>
            <person name="Danks G."/>
            <person name="Poulain J."/>
            <person name="Campsteijn C."/>
            <person name="Adamski M."/>
            <person name="Cross I."/>
            <person name="Yadetie F."/>
            <person name="Muffato M."/>
            <person name="Louis A."/>
            <person name="Butcher S."/>
            <person name="Tsagkogeorga G."/>
            <person name="Konrad A."/>
            <person name="Singh S."/>
            <person name="Jensen M.F."/>
            <person name="Cong E.H."/>
            <person name="Eikeseth-Otteraa H."/>
            <person name="Noel B."/>
            <person name="Anthouard V."/>
            <person name="Porcel B.M."/>
            <person name="Kachouri-Lafond R."/>
            <person name="Nishino A."/>
            <person name="Ugolini M."/>
            <person name="Chourrout P."/>
            <person name="Nishida H."/>
            <person name="Aasland R."/>
            <person name="Huzurbazar S."/>
            <person name="Westhof E."/>
            <person name="Delsuc F."/>
            <person name="Lehrach H."/>
            <person name="Reinhardt R."/>
            <person name="Weissenbach J."/>
            <person name="Roy S.W."/>
            <person name="Artiguenave F."/>
            <person name="Postlethwait J.H."/>
            <person name="Manak J.R."/>
            <person name="Thompson E.M."/>
            <person name="Jaillon O."/>
            <person name="Du Pasquier L."/>
            <person name="Boudinot P."/>
            <person name="Liberles D.A."/>
            <person name="Volff J.N."/>
            <person name="Philippe H."/>
            <person name="Lenhard B."/>
            <person name="Roest Crollius H."/>
            <person name="Wincker P."/>
            <person name="Chourrout D."/>
        </authorList>
    </citation>
    <scope>NUCLEOTIDE SEQUENCE [LARGE SCALE GENOMIC DNA]</scope>
</reference>
<dbReference type="InParanoid" id="E4WTC3"/>
<dbReference type="EMBL" id="FN653016">
    <property type="protein sequence ID" value="CBY06914.1"/>
    <property type="molecule type" value="Genomic_DNA"/>
</dbReference>
<dbReference type="SUPFAM" id="SSF47473">
    <property type="entry name" value="EF-hand"/>
    <property type="match status" value="1"/>
</dbReference>
<sequence length="66" mass="7406">MKAIFSMVGNHANFKDDDNTPEKRVDRIFNLMDTDGNGELSKEEFLQGAKQDKSIVQALSLYDGLV</sequence>
<organism evidence="3">
    <name type="scientific">Oikopleura dioica</name>
    <name type="common">Tunicate</name>
    <dbReference type="NCBI Taxonomy" id="34765"/>
    <lineage>
        <taxon>Eukaryota</taxon>
        <taxon>Metazoa</taxon>
        <taxon>Chordata</taxon>
        <taxon>Tunicata</taxon>
        <taxon>Appendicularia</taxon>
        <taxon>Copelata</taxon>
        <taxon>Oikopleuridae</taxon>
        <taxon>Oikopleura</taxon>
    </lineage>
</organism>
<evidence type="ECO:0000259" key="2">
    <source>
        <dbReference type="PROSITE" id="PS50222"/>
    </source>
</evidence>
<gene>
    <name evidence="3" type="ORF">GSOID_T00005986001</name>
</gene>
<dbReference type="Gene3D" id="1.10.238.10">
    <property type="entry name" value="EF-hand"/>
    <property type="match status" value="1"/>
</dbReference>
<evidence type="ECO:0000313" key="4">
    <source>
        <dbReference type="Proteomes" id="UP000001307"/>
    </source>
</evidence>
<name>E4WTC3_OIKDI</name>
<protein>
    <recommendedName>
        <fullName evidence="2">EF-hand domain-containing protein</fullName>
    </recommendedName>
</protein>
<dbReference type="AlphaFoldDB" id="E4WTC3"/>
<dbReference type="Pfam" id="PF00036">
    <property type="entry name" value="EF-hand_1"/>
    <property type="match status" value="1"/>
</dbReference>